<organism evidence="3">
    <name type="scientific">viral metagenome</name>
    <dbReference type="NCBI Taxonomy" id="1070528"/>
    <lineage>
        <taxon>unclassified sequences</taxon>
        <taxon>metagenomes</taxon>
        <taxon>organismal metagenomes</taxon>
    </lineage>
</organism>
<accession>A0A6C0AYM8</accession>
<proteinExistence type="predicted"/>
<evidence type="ECO:0000256" key="2">
    <source>
        <dbReference type="SAM" id="Phobius"/>
    </source>
</evidence>
<evidence type="ECO:0000256" key="1">
    <source>
        <dbReference type="SAM" id="Coils"/>
    </source>
</evidence>
<reference evidence="3" key="1">
    <citation type="journal article" date="2020" name="Nature">
        <title>Giant virus diversity and host interactions through global metagenomics.</title>
        <authorList>
            <person name="Schulz F."/>
            <person name="Roux S."/>
            <person name="Paez-Espino D."/>
            <person name="Jungbluth S."/>
            <person name="Walsh D.A."/>
            <person name="Denef V.J."/>
            <person name="McMahon K.D."/>
            <person name="Konstantinidis K.T."/>
            <person name="Eloe-Fadrosh E.A."/>
            <person name="Kyrpides N.C."/>
            <person name="Woyke T."/>
        </authorList>
    </citation>
    <scope>NUCLEOTIDE SEQUENCE</scope>
    <source>
        <strain evidence="3">GVMAG-S-ERX556022-25</strain>
    </source>
</reference>
<keyword evidence="1" id="KW-0175">Coiled coil</keyword>
<sequence>MNNDEYLKSMLQKDGFSYMKLKNKNNKIIEAFNVSEKSANELQEFEHLENIYLQKLSIYTRKHKILMQEYNQYLNQHNSLKNTNFEGQNVFVGDLNYDRPESSLGCYSVDTKKWHKAELNSDEVNVDSCNQYAIFNNKQYFGLLESNGNRECYVSNENHVINNTDAHPVKYWKSPKGGGNVLSLGINGIIALFHDHTGSWWQSQFETSVYWTAGNEIKNCHPKWGGTITEIQGTYGGNCESKSNWDSKIGIDNVTKKLNDDYLHKSGGNFLISNRTFGDPAYGCGKGFSMSYKCGNVTKSPFVRNPYAEGTYASINCSDEIKNCPTPILKLFDNGDLCILKSEKDPTSIWCLSSLNSNVNNIDTISINNFFKSGWGYNYGFERPTNLPGAGGATFNNVNWLLNRDYIKAGEPFKTGMLLASKSGNCAMIIKNDGYLYLYYAKSACKTEKDSLYGNDSNTLGLYKLKETTNELRKNVGKVGYVQDNGKNRGKLKKYPNHMIQSSSIFSKPLLNTSSNYNETTTSLNKSFEDCKKDCIDKDNDCIGITWSSDRGGTCNLSNANNYTDFLNNRRYAKNKKTAYRLPKINNNNSCNKNVNTITNSQWNKYSQLSDMTPDFKCGIAAITMSSKNELDNAYKELEESVNNIYKKLSSLTSEEEKLINSHGYNTKKLRDSVQSFHEIQKKYTSEERNLNNFMATHKDSLEKLMSDDKKYLIWSILTILTVIGTFTLLK</sequence>
<keyword evidence="2" id="KW-0812">Transmembrane</keyword>
<feature type="coiled-coil region" evidence="1">
    <location>
        <begin position="628"/>
        <end position="655"/>
    </location>
</feature>
<keyword evidence="2" id="KW-1133">Transmembrane helix</keyword>
<protein>
    <submittedName>
        <fullName evidence="3">Uncharacterized protein</fullName>
    </submittedName>
</protein>
<evidence type="ECO:0000313" key="3">
    <source>
        <dbReference type="EMBL" id="QHS84573.1"/>
    </source>
</evidence>
<feature type="transmembrane region" description="Helical" evidence="2">
    <location>
        <begin position="712"/>
        <end position="730"/>
    </location>
</feature>
<name>A0A6C0AYM8_9ZZZZ</name>
<dbReference type="AlphaFoldDB" id="A0A6C0AYM8"/>
<keyword evidence="2" id="KW-0472">Membrane</keyword>
<dbReference type="EMBL" id="MN738809">
    <property type="protein sequence ID" value="QHS84573.1"/>
    <property type="molecule type" value="Genomic_DNA"/>
</dbReference>